<feature type="domain" description="Glycosyl transferase family 28 C-terminal" evidence="13">
    <location>
        <begin position="182"/>
        <end position="347"/>
    </location>
</feature>
<feature type="binding site" evidence="10">
    <location>
        <begin position="7"/>
        <end position="9"/>
    </location>
    <ligand>
        <name>UDP-N-acetyl-alpha-D-glucosamine</name>
        <dbReference type="ChEBI" id="CHEBI:57705"/>
    </ligand>
</feature>
<dbReference type="EMBL" id="BKCL01000007">
    <property type="protein sequence ID" value="GEQ98580.1"/>
    <property type="molecule type" value="Genomic_DNA"/>
</dbReference>
<evidence type="ECO:0000259" key="12">
    <source>
        <dbReference type="Pfam" id="PF03033"/>
    </source>
</evidence>
<evidence type="ECO:0000313" key="15">
    <source>
        <dbReference type="Proteomes" id="UP000322084"/>
    </source>
</evidence>
<feature type="binding site" evidence="10">
    <location>
        <position position="289"/>
    </location>
    <ligand>
        <name>UDP-N-acetyl-alpha-D-glucosamine</name>
        <dbReference type="ChEBI" id="CHEBI:57705"/>
    </ligand>
</feature>
<keyword evidence="3 10" id="KW-0328">Glycosyltransferase</keyword>
<keyword evidence="9 10" id="KW-0961">Cell wall biogenesis/degradation</keyword>
<dbReference type="GO" id="GO:0009252">
    <property type="term" value="P:peptidoglycan biosynthetic process"/>
    <property type="evidence" value="ECO:0007669"/>
    <property type="project" value="UniProtKB-UniRule"/>
</dbReference>
<dbReference type="GO" id="GO:0071555">
    <property type="term" value="P:cell wall organization"/>
    <property type="evidence" value="ECO:0007669"/>
    <property type="project" value="UniProtKB-KW"/>
</dbReference>
<dbReference type="EC" id="2.4.1.227" evidence="10"/>
<comment type="pathway">
    <text evidence="10">Cell wall biogenesis; peptidoglycan biosynthesis.</text>
</comment>
<dbReference type="InterPro" id="IPR004276">
    <property type="entry name" value="GlycoTrans_28_N"/>
</dbReference>
<comment type="caution">
    <text evidence="14">The sequence shown here is derived from an EMBL/GenBank/DDBJ whole genome shotgun (WGS) entry which is preliminary data.</text>
</comment>
<feature type="domain" description="Glycosyltransferase family 28 N-terminal" evidence="12">
    <location>
        <begin position="1"/>
        <end position="134"/>
    </location>
</feature>
<keyword evidence="2 10" id="KW-0132">Cell division</keyword>
<keyword evidence="1 10" id="KW-1003">Cell membrane</keyword>
<dbReference type="InterPro" id="IPR007235">
    <property type="entry name" value="Glyco_trans_28_C"/>
</dbReference>
<comment type="caution">
    <text evidence="10">Lacks conserved residue(s) required for the propagation of feature annotation.</text>
</comment>
<gene>
    <name evidence="10 14" type="primary">murG</name>
    <name evidence="14" type="ORF">JCM17844_22170</name>
</gene>
<dbReference type="PANTHER" id="PTHR21015:SF22">
    <property type="entry name" value="GLYCOSYLTRANSFERASE"/>
    <property type="match status" value="1"/>
</dbReference>
<dbReference type="GO" id="GO:0005886">
    <property type="term" value="C:plasma membrane"/>
    <property type="evidence" value="ECO:0007669"/>
    <property type="project" value="UniProtKB-SubCell"/>
</dbReference>
<dbReference type="SUPFAM" id="SSF53756">
    <property type="entry name" value="UDP-Glycosyltransferase/glycogen phosphorylase"/>
    <property type="match status" value="1"/>
</dbReference>
<evidence type="ECO:0000256" key="4">
    <source>
        <dbReference type="ARBA" id="ARBA00022679"/>
    </source>
</evidence>
<comment type="subcellular location">
    <subcellularLocation>
        <location evidence="10">Cell membrane</location>
        <topology evidence="10">Peripheral membrane protein</topology>
        <orientation evidence="10">Cytoplasmic side</orientation>
    </subcellularLocation>
</comment>
<keyword evidence="6 10" id="KW-0573">Peptidoglycan synthesis</keyword>
<dbReference type="Pfam" id="PF03033">
    <property type="entry name" value="Glyco_transf_28"/>
    <property type="match status" value="1"/>
</dbReference>
<comment type="catalytic activity">
    <reaction evidence="10">
        <text>di-trans,octa-cis-undecaprenyl diphospho-N-acetyl-alpha-D-muramoyl-L-alanyl-D-glutamyl-meso-2,6-diaminopimeloyl-D-alanyl-D-alanine + UDP-N-acetyl-alpha-D-glucosamine = di-trans,octa-cis-undecaprenyl diphospho-[N-acetyl-alpha-D-glucosaminyl-(1-&gt;4)]-N-acetyl-alpha-D-muramoyl-L-alanyl-D-glutamyl-meso-2,6-diaminopimeloyl-D-alanyl-D-alanine + UDP + H(+)</text>
        <dbReference type="Rhea" id="RHEA:31227"/>
        <dbReference type="ChEBI" id="CHEBI:15378"/>
        <dbReference type="ChEBI" id="CHEBI:57705"/>
        <dbReference type="ChEBI" id="CHEBI:58223"/>
        <dbReference type="ChEBI" id="CHEBI:61387"/>
        <dbReference type="ChEBI" id="CHEBI:61388"/>
        <dbReference type="EC" id="2.4.1.227"/>
    </reaction>
</comment>
<dbReference type="NCBIfam" id="TIGR01133">
    <property type="entry name" value="murG"/>
    <property type="match status" value="1"/>
</dbReference>
<dbReference type="UniPathway" id="UPA00219"/>
<keyword evidence="7 10" id="KW-0472">Membrane</keyword>
<keyword evidence="8 10" id="KW-0131">Cell cycle</keyword>
<keyword evidence="4 10" id="KW-0808">Transferase</keyword>
<evidence type="ECO:0000256" key="11">
    <source>
        <dbReference type="SAM" id="MobiDB-lite"/>
    </source>
</evidence>
<evidence type="ECO:0000256" key="8">
    <source>
        <dbReference type="ARBA" id="ARBA00023306"/>
    </source>
</evidence>
<feature type="binding site" evidence="10">
    <location>
        <position position="188"/>
    </location>
    <ligand>
        <name>UDP-N-acetyl-alpha-D-glucosamine</name>
        <dbReference type="ChEBI" id="CHEBI:57705"/>
    </ligand>
</feature>
<evidence type="ECO:0000256" key="7">
    <source>
        <dbReference type="ARBA" id="ARBA00023136"/>
    </source>
</evidence>
<comment type="function">
    <text evidence="10">Cell wall formation. Catalyzes the transfer of a GlcNAc subunit on undecaprenyl-pyrophosphoryl-MurNAc-pentapeptide (lipid intermediate I) to form undecaprenyl-pyrophosphoryl-MurNAc-(pentapeptide)GlcNAc (lipid intermediate II).</text>
</comment>
<evidence type="ECO:0000256" key="6">
    <source>
        <dbReference type="ARBA" id="ARBA00022984"/>
    </source>
</evidence>
<feature type="binding site" evidence="10">
    <location>
        <position position="117"/>
    </location>
    <ligand>
        <name>UDP-N-acetyl-alpha-D-glucosamine</name>
        <dbReference type="ChEBI" id="CHEBI:57705"/>
    </ligand>
</feature>
<evidence type="ECO:0000256" key="9">
    <source>
        <dbReference type="ARBA" id="ARBA00023316"/>
    </source>
</evidence>
<dbReference type="GO" id="GO:0051991">
    <property type="term" value="F:UDP-N-acetyl-D-glucosamine:N-acetylmuramoyl-L-alanyl-D-glutamyl-meso-2,6-diaminopimelyl-D-alanyl-D-alanine-diphosphoundecaprenol 4-beta-N-acetylglucosaminlytransferase activity"/>
    <property type="evidence" value="ECO:0007669"/>
    <property type="project" value="RHEA"/>
</dbReference>
<dbReference type="GO" id="GO:0008360">
    <property type="term" value="P:regulation of cell shape"/>
    <property type="evidence" value="ECO:0007669"/>
    <property type="project" value="UniProtKB-KW"/>
</dbReference>
<feature type="binding site" evidence="10">
    <location>
        <position position="244"/>
    </location>
    <ligand>
        <name>UDP-N-acetyl-alpha-D-glucosamine</name>
        <dbReference type="ChEBI" id="CHEBI:57705"/>
    </ligand>
</feature>
<name>A0A5A7MRD1_9PROT</name>
<evidence type="ECO:0000259" key="13">
    <source>
        <dbReference type="Pfam" id="PF04101"/>
    </source>
</evidence>
<evidence type="ECO:0000256" key="3">
    <source>
        <dbReference type="ARBA" id="ARBA00022676"/>
    </source>
</evidence>
<dbReference type="HAMAP" id="MF_00033">
    <property type="entry name" value="MurG"/>
    <property type="match status" value="1"/>
</dbReference>
<comment type="similarity">
    <text evidence="10">Belongs to the glycosyltransferase 28 family. MurG subfamily.</text>
</comment>
<keyword evidence="5 10" id="KW-0133">Cell shape</keyword>
<evidence type="ECO:0000256" key="5">
    <source>
        <dbReference type="ARBA" id="ARBA00022960"/>
    </source>
</evidence>
<evidence type="ECO:0000313" key="14">
    <source>
        <dbReference type="EMBL" id="GEQ98580.1"/>
    </source>
</evidence>
<dbReference type="AlphaFoldDB" id="A0A5A7MRD1"/>
<evidence type="ECO:0000256" key="10">
    <source>
        <dbReference type="HAMAP-Rule" id="MF_00033"/>
    </source>
</evidence>
<proteinExistence type="inferred from homology"/>
<dbReference type="Proteomes" id="UP000322084">
    <property type="component" value="Unassembled WGS sequence"/>
</dbReference>
<feature type="region of interest" description="Disordered" evidence="11">
    <location>
        <begin position="359"/>
        <end position="385"/>
    </location>
</feature>
<sequence length="385" mass="41724">MIAAGGTGGHMMPAYALSMELQDRGHITHLVTDKRGAAVPGPLADQPVHILDSGRMTGGLWVRARALARIVRNIRVARRLLREERPNAVIGFGGYPALPTLLAARSLKIPICLHEQNAVLGRVNRLMAPMAEAIGLSYPDTEKLSRGMRARTVLTGNPVRNEVAALAAKPYPALDEDHMLRLLVVGGSLGARVLSDVVPDALALLPPHLKNRLQVTQQCREEDLEKVRARYKDAGIAAELASFIADMPERLMWTHLAIARAGATTLAELMCGGRPSILVPLPIATDDHQTKNARHLADQGGGWLIPETDFTPQTLAKRLQRLALEPERLRVAARRAHQLGRPQAAETLADLVEEIASMRGVRPDQSASGKSASPFEVSDQDEAMS</sequence>
<dbReference type="Gene3D" id="3.40.50.2000">
    <property type="entry name" value="Glycogen Phosphorylase B"/>
    <property type="match status" value="2"/>
</dbReference>
<dbReference type="GO" id="GO:0005975">
    <property type="term" value="P:carbohydrate metabolic process"/>
    <property type="evidence" value="ECO:0007669"/>
    <property type="project" value="InterPro"/>
</dbReference>
<accession>A0A5A7MRD1</accession>
<reference evidence="14 15" key="1">
    <citation type="submission" date="2019-09" db="EMBL/GenBank/DDBJ databases">
        <title>NBRP : Genome information of microbial organism related human and environment.</title>
        <authorList>
            <person name="Hattori M."/>
            <person name="Oshima K."/>
            <person name="Inaba H."/>
            <person name="Suda W."/>
            <person name="Sakamoto M."/>
            <person name="Iino T."/>
            <person name="Kitahara M."/>
            <person name="Oshida Y."/>
            <person name="Iida T."/>
            <person name="Kudo T."/>
            <person name="Itoh T."/>
            <person name="Ohkuma M."/>
        </authorList>
    </citation>
    <scope>NUCLEOTIDE SEQUENCE [LARGE SCALE GENOMIC DNA]</scope>
    <source>
        <strain evidence="14 15">Hi-2</strain>
    </source>
</reference>
<evidence type="ECO:0000256" key="1">
    <source>
        <dbReference type="ARBA" id="ARBA00022475"/>
    </source>
</evidence>
<feature type="binding site" evidence="10">
    <location>
        <position position="160"/>
    </location>
    <ligand>
        <name>UDP-N-acetyl-alpha-D-glucosamine</name>
        <dbReference type="ChEBI" id="CHEBI:57705"/>
    </ligand>
</feature>
<dbReference type="GO" id="GO:0051301">
    <property type="term" value="P:cell division"/>
    <property type="evidence" value="ECO:0007669"/>
    <property type="project" value="UniProtKB-KW"/>
</dbReference>
<organism evidence="14 15">
    <name type="scientific">Iodidimonas gelatinilytica</name>
    <dbReference type="NCBI Taxonomy" id="1236966"/>
    <lineage>
        <taxon>Bacteria</taxon>
        <taxon>Pseudomonadati</taxon>
        <taxon>Pseudomonadota</taxon>
        <taxon>Alphaproteobacteria</taxon>
        <taxon>Iodidimonadales</taxon>
        <taxon>Iodidimonadaceae</taxon>
        <taxon>Iodidimonas</taxon>
    </lineage>
</organism>
<dbReference type="GO" id="GO:0050511">
    <property type="term" value="F:undecaprenyldiphospho-muramoylpentapeptide beta-N-acetylglucosaminyltransferase activity"/>
    <property type="evidence" value="ECO:0007669"/>
    <property type="project" value="UniProtKB-UniRule"/>
</dbReference>
<evidence type="ECO:0000256" key="2">
    <source>
        <dbReference type="ARBA" id="ARBA00022618"/>
    </source>
</evidence>
<dbReference type="Pfam" id="PF04101">
    <property type="entry name" value="Glyco_tran_28_C"/>
    <property type="match status" value="1"/>
</dbReference>
<dbReference type="PANTHER" id="PTHR21015">
    <property type="entry name" value="UDP-N-ACETYLGLUCOSAMINE--N-ACETYLMURAMYL-(PENTAPEPTIDE) PYROPHOSPHORYL-UNDECAPRENOL N-ACETYLGLUCOSAMINE TRANSFERASE 1"/>
    <property type="match status" value="1"/>
</dbReference>
<dbReference type="CDD" id="cd03785">
    <property type="entry name" value="GT28_MurG"/>
    <property type="match status" value="1"/>
</dbReference>
<protein>
    <recommendedName>
        <fullName evidence="10">UDP-N-acetylglucosamine--N-acetylmuramyl-(pentapeptide) pyrophosphoryl-undecaprenol N-acetylglucosamine transferase</fullName>
        <ecNumber evidence="10">2.4.1.227</ecNumber>
    </recommendedName>
    <alternativeName>
        <fullName evidence="10">Undecaprenyl-PP-MurNAc-pentapeptide-UDPGlcNAc GlcNAc transferase</fullName>
    </alternativeName>
</protein>
<dbReference type="InterPro" id="IPR006009">
    <property type="entry name" value="GlcNAc_MurG"/>
</dbReference>